<gene>
    <name evidence="3" type="primary">relE_2</name>
    <name evidence="3" type="ORF">NCTC10974_05031</name>
</gene>
<evidence type="ECO:0000313" key="4">
    <source>
        <dbReference type="Proteomes" id="UP000358010"/>
    </source>
</evidence>
<keyword evidence="2" id="KW-1277">Toxin-antitoxin system</keyword>
<accession>A0A485JMU2</accession>
<dbReference type="GO" id="GO:0016787">
    <property type="term" value="F:hydrolase activity"/>
    <property type="evidence" value="ECO:0007669"/>
    <property type="project" value="UniProtKB-KW"/>
</dbReference>
<dbReference type="InterPro" id="IPR007712">
    <property type="entry name" value="RelE/ParE_toxin"/>
</dbReference>
<dbReference type="EMBL" id="CAADJZ010000001">
    <property type="protein sequence ID" value="VFT71410.1"/>
    <property type="molecule type" value="Genomic_DNA"/>
</dbReference>
<comment type="similarity">
    <text evidence="1">Belongs to the RelE toxin family.</text>
</comment>
<dbReference type="Proteomes" id="UP000358010">
    <property type="component" value="Unassembled WGS sequence"/>
</dbReference>
<organism evidence="3 4">
    <name type="scientific">Escherichia coli</name>
    <dbReference type="NCBI Taxonomy" id="562"/>
    <lineage>
        <taxon>Bacteria</taxon>
        <taxon>Pseudomonadati</taxon>
        <taxon>Pseudomonadota</taxon>
        <taxon>Gammaproteobacteria</taxon>
        <taxon>Enterobacterales</taxon>
        <taxon>Enterobacteriaceae</taxon>
        <taxon>Escherichia</taxon>
    </lineage>
</organism>
<dbReference type="EC" id="3.1.-.-" evidence="3"/>
<dbReference type="Pfam" id="PF05016">
    <property type="entry name" value="ParE_toxin"/>
    <property type="match status" value="1"/>
</dbReference>
<evidence type="ECO:0000256" key="2">
    <source>
        <dbReference type="ARBA" id="ARBA00022649"/>
    </source>
</evidence>
<sequence length="96" mass="11324">MNYELAFDPRALKEWQKLGVTVREQFKKKLEDVLKRPRNPSAKLLDLPDCYKIKLRTQGYRLVYQVNDKELLVLVIAIGKRENSAVYEDATKRLDE</sequence>
<dbReference type="PANTHER" id="PTHR35601:SF2">
    <property type="entry name" value="MRNA INTERFERASE TOXIN RELE"/>
    <property type="match status" value="1"/>
</dbReference>
<evidence type="ECO:0000313" key="3">
    <source>
        <dbReference type="EMBL" id="VFT71410.1"/>
    </source>
</evidence>
<protein>
    <submittedName>
        <fullName evidence="3">Addiction module toxin RelE</fullName>
        <ecNumber evidence="3">3.1.-.-</ecNumber>
    </submittedName>
</protein>
<dbReference type="PANTHER" id="PTHR35601">
    <property type="entry name" value="TOXIN RELE"/>
    <property type="match status" value="1"/>
</dbReference>
<dbReference type="InterPro" id="IPR035093">
    <property type="entry name" value="RelE/ParE_toxin_dom_sf"/>
</dbReference>
<reference evidence="3 4" key="1">
    <citation type="submission" date="2019-03" db="EMBL/GenBank/DDBJ databases">
        <authorList>
            <consortium name="Pathogen Informatics"/>
        </authorList>
    </citation>
    <scope>NUCLEOTIDE SEQUENCE [LARGE SCALE GENOMIC DNA]</scope>
    <source>
        <strain evidence="3 4">NCTC10974</strain>
    </source>
</reference>
<dbReference type="AlphaFoldDB" id="A0A485JMU2"/>
<proteinExistence type="inferred from homology"/>
<dbReference type="Gene3D" id="3.30.2310.20">
    <property type="entry name" value="RelE-like"/>
    <property type="match status" value="1"/>
</dbReference>
<keyword evidence="3" id="KW-0378">Hydrolase</keyword>
<evidence type="ECO:0000256" key="1">
    <source>
        <dbReference type="ARBA" id="ARBA00006226"/>
    </source>
</evidence>
<name>A0A485JMU2_ECOLX</name>
<dbReference type="SUPFAM" id="SSF143011">
    <property type="entry name" value="RelE-like"/>
    <property type="match status" value="1"/>
</dbReference>
<dbReference type="RefSeq" id="WP_034173369.1">
    <property type="nucleotide sequence ID" value="NZ_JUKA01000017.1"/>
</dbReference>